<name>A0A7S6SWP1_9PHYC</name>
<sequence length="465" mass="54444">MDENIYSETTVSKFMNKNLFFGDPVLKKYFEQDELKKFRNRVNRVHSKESFEKMAYVVITDSIRDIIYEVISELTVFLKPMGDIIISGGEAFNVYVDRKDKVITSDIDTKFAPRMKPDQKYFGKLQAVKLLLWNRLGVISKRINIRIRDRILSKKSKIGKFIGLRFGDTGPYVTRRYNLIKKRKQSNTNKPTKRNVFIDVELFALDLKVRWYSPEKKHIIPVNLGGILDIAFMRPNEFGYEVIQTRKRGVTYRNQSTNKTIIDNRIYVAGKSFLIDDIYLMQKLGLRPEKREKDRQRMVKLARIITKKPIKSTEPMEKILKLVHKTPKTPAKKILRVKSVNIQKAKRVDPLKYTKYTTKPSKEKLSRQIVYGLDSSVNTVNIPGFKRSSGTSRFNTNTLTWKPNTSHSYIKNEYDFRPNNTTQFNLPENIKMEETLYGFKPNRDKWVPKPILEKSAMIPFIGLKN</sequence>
<reference evidence="1" key="1">
    <citation type="submission" date="2019-02" db="EMBL/GenBank/DDBJ databases">
        <authorList>
            <person name="Bachy C."/>
            <person name="Yung C.-M."/>
            <person name="Roux S."/>
            <person name="Sullivan M.B."/>
            <person name="Worden A.Z."/>
        </authorList>
    </citation>
    <scope>NUCLEOTIDE SEQUENCE</scope>
    <source>
        <strain evidence="1">BII-V1</strain>
    </source>
</reference>
<accession>A0A7S6SWP1</accession>
<evidence type="ECO:0000313" key="1">
    <source>
        <dbReference type="EMBL" id="QOR60170.1"/>
    </source>
</evidence>
<dbReference type="EMBL" id="MK522034">
    <property type="protein sequence ID" value="QOR60170.1"/>
    <property type="molecule type" value="Genomic_DNA"/>
</dbReference>
<protein>
    <submittedName>
        <fullName evidence="1">Uncharacterized protein</fullName>
    </submittedName>
</protein>
<organism evidence="1">
    <name type="scientific">Bathycoccus sp. RCC716 virus 1</name>
    <dbReference type="NCBI Taxonomy" id="2530038"/>
    <lineage>
        <taxon>Viruses</taxon>
        <taxon>Varidnaviria</taxon>
        <taxon>Bamfordvirae</taxon>
        <taxon>Nucleocytoviricota</taxon>
        <taxon>Megaviricetes</taxon>
        <taxon>Algavirales</taxon>
        <taxon>Phycodnaviridae</taxon>
        <taxon>Prasinovirus</taxon>
    </lineage>
</organism>
<proteinExistence type="predicted"/>